<organism evidence="2 3">
    <name type="scientific">Aquabacterium lacunae</name>
    <dbReference type="NCBI Taxonomy" id="2528630"/>
    <lineage>
        <taxon>Bacteria</taxon>
        <taxon>Pseudomonadati</taxon>
        <taxon>Pseudomonadota</taxon>
        <taxon>Betaproteobacteria</taxon>
        <taxon>Burkholderiales</taxon>
        <taxon>Aquabacterium</taxon>
    </lineage>
</organism>
<evidence type="ECO:0000313" key="3">
    <source>
        <dbReference type="Proteomes" id="UP000292120"/>
    </source>
</evidence>
<dbReference type="AlphaFoldDB" id="A0A4Q9GV85"/>
<sequence>MPAQFELHIVAPGPRPAYYKVAEHLWGTGCDFDSDGDSAQPDDPSWTELTVTLRGQSSERVDIDPVSLQPLVLKVRAAHVALCRRAAAFVASYAGGSVVDPPNPSFKRTPDGAA</sequence>
<dbReference type="OrthoDB" id="8480659at2"/>
<feature type="region of interest" description="Disordered" evidence="1">
    <location>
        <begin position="95"/>
        <end position="114"/>
    </location>
</feature>
<protein>
    <submittedName>
        <fullName evidence="2">Uncharacterized protein</fullName>
    </submittedName>
</protein>
<reference evidence="2 3" key="1">
    <citation type="submission" date="2019-02" db="EMBL/GenBank/DDBJ databases">
        <title>Aquabacterium sp. strain KMB7.</title>
        <authorList>
            <person name="Chen W.-M."/>
        </authorList>
    </citation>
    <scope>NUCLEOTIDE SEQUENCE [LARGE SCALE GENOMIC DNA]</scope>
    <source>
        <strain evidence="2 3">KMB7</strain>
    </source>
</reference>
<evidence type="ECO:0000256" key="1">
    <source>
        <dbReference type="SAM" id="MobiDB-lite"/>
    </source>
</evidence>
<dbReference type="Proteomes" id="UP000292120">
    <property type="component" value="Unassembled WGS sequence"/>
</dbReference>
<keyword evidence="3" id="KW-1185">Reference proteome</keyword>
<proteinExistence type="predicted"/>
<accession>A0A4Q9GV85</accession>
<gene>
    <name evidence="2" type="ORF">EYS42_16810</name>
</gene>
<comment type="caution">
    <text evidence="2">The sequence shown here is derived from an EMBL/GenBank/DDBJ whole genome shotgun (WGS) entry which is preliminary data.</text>
</comment>
<dbReference type="EMBL" id="SIXI01000019">
    <property type="protein sequence ID" value="TBO27462.1"/>
    <property type="molecule type" value="Genomic_DNA"/>
</dbReference>
<name>A0A4Q9GV85_9BURK</name>
<evidence type="ECO:0000313" key="2">
    <source>
        <dbReference type="EMBL" id="TBO27462.1"/>
    </source>
</evidence>